<evidence type="ECO:0000256" key="5">
    <source>
        <dbReference type="ARBA" id="ARBA00023014"/>
    </source>
</evidence>
<dbReference type="PANTHER" id="PTHR43409">
    <property type="entry name" value="ANAEROBIC MAGNESIUM-PROTOPORPHYRIN IX MONOMETHYL ESTER CYCLASE-RELATED"/>
    <property type="match status" value="1"/>
</dbReference>
<dbReference type="Pfam" id="PF13282">
    <property type="entry name" value="DUF4070"/>
    <property type="match status" value="1"/>
</dbReference>
<keyword evidence="5" id="KW-0411">Iron-sulfur</keyword>
<gene>
    <name evidence="7" type="ORF">UY44_C0023G0009</name>
</gene>
<dbReference type="EMBL" id="LCPZ01000023">
    <property type="protein sequence ID" value="KKW07813.1"/>
    <property type="molecule type" value="Genomic_DNA"/>
</dbReference>
<dbReference type="InterPro" id="IPR025274">
    <property type="entry name" value="DUF4070"/>
</dbReference>
<evidence type="ECO:0000313" key="7">
    <source>
        <dbReference type="EMBL" id="KKW07813.1"/>
    </source>
</evidence>
<name>A0A0G1VMW5_9BACT</name>
<dbReference type="InterPro" id="IPR051198">
    <property type="entry name" value="BchE-like"/>
</dbReference>
<dbReference type="Proteomes" id="UP000033965">
    <property type="component" value="Unassembled WGS sequence"/>
</dbReference>
<evidence type="ECO:0000256" key="3">
    <source>
        <dbReference type="ARBA" id="ARBA00022723"/>
    </source>
</evidence>
<comment type="caution">
    <text evidence="7">The sequence shown here is derived from an EMBL/GenBank/DDBJ whole genome shotgun (WGS) entry which is preliminary data.</text>
</comment>
<dbReference type="GO" id="GO:0005829">
    <property type="term" value="C:cytosol"/>
    <property type="evidence" value="ECO:0007669"/>
    <property type="project" value="TreeGrafter"/>
</dbReference>
<evidence type="ECO:0000259" key="6">
    <source>
        <dbReference type="Pfam" id="PF13282"/>
    </source>
</evidence>
<comment type="cofactor">
    <cofactor evidence="1">
        <name>[4Fe-4S] cluster</name>
        <dbReference type="ChEBI" id="CHEBI:49883"/>
    </cofactor>
</comment>
<organism evidence="7 8">
    <name type="scientific">Candidatus Kaiserbacteria bacterium GW2011_GWA2_49_19</name>
    <dbReference type="NCBI Taxonomy" id="1618669"/>
    <lineage>
        <taxon>Bacteria</taxon>
        <taxon>Candidatus Kaiseribacteriota</taxon>
    </lineage>
</organism>
<protein>
    <submittedName>
        <fullName evidence="7">Cobalamin B12-binding domain protein</fullName>
    </submittedName>
</protein>
<keyword evidence="2" id="KW-0949">S-adenosyl-L-methionine</keyword>
<evidence type="ECO:0000313" key="8">
    <source>
        <dbReference type="Proteomes" id="UP000033965"/>
    </source>
</evidence>
<reference evidence="7 8" key="1">
    <citation type="journal article" date="2015" name="Nature">
        <title>rRNA introns, odd ribosomes, and small enigmatic genomes across a large radiation of phyla.</title>
        <authorList>
            <person name="Brown C.T."/>
            <person name="Hug L.A."/>
            <person name="Thomas B.C."/>
            <person name="Sharon I."/>
            <person name="Castelle C.J."/>
            <person name="Singh A."/>
            <person name="Wilkins M.J."/>
            <person name="Williams K.H."/>
            <person name="Banfield J.F."/>
        </authorList>
    </citation>
    <scope>NUCLEOTIDE SEQUENCE [LARGE SCALE GENOMIC DNA]</scope>
</reference>
<feature type="domain" description="DUF4070" evidence="6">
    <location>
        <begin position="37"/>
        <end position="151"/>
    </location>
</feature>
<dbReference type="PANTHER" id="PTHR43409:SF3">
    <property type="entry name" value="HYPOTHETICAL METHYLTRANSFERASE"/>
    <property type="match status" value="1"/>
</dbReference>
<dbReference type="GO" id="GO:0051536">
    <property type="term" value="F:iron-sulfur cluster binding"/>
    <property type="evidence" value="ECO:0007669"/>
    <property type="project" value="UniProtKB-KW"/>
</dbReference>
<feature type="non-terminal residue" evidence="7">
    <location>
        <position position="153"/>
    </location>
</feature>
<accession>A0A0G1VMW5</accession>
<dbReference type="AlphaFoldDB" id="A0A0G1VMW5"/>
<sequence>MGLDKDPPSVFDELISYIQKTGVVSAMVGLLQAVPGTDLWNRLKAEGRLLEDSTGNNTGSRLNFIPQMDPEHLIAGYKRILRTIYASKNYYQRIWTFIKNYHPTSKSQLKLRELGALIKSVWHIGIVSKKRWLYWQLLVRTFFTKIRAIPVAV</sequence>
<evidence type="ECO:0000256" key="1">
    <source>
        <dbReference type="ARBA" id="ARBA00001966"/>
    </source>
</evidence>
<evidence type="ECO:0000256" key="4">
    <source>
        <dbReference type="ARBA" id="ARBA00023004"/>
    </source>
</evidence>
<keyword evidence="4" id="KW-0408">Iron</keyword>
<evidence type="ECO:0000256" key="2">
    <source>
        <dbReference type="ARBA" id="ARBA00022691"/>
    </source>
</evidence>
<proteinExistence type="predicted"/>
<keyword evidence="3" id="KW-0479">Metal-binding</keyword>
<dbReference type="GO" id="GO:0046872">
    <property type="term" value="F:metal ion binding"/>
    <property type="evidence" value="ECO:0007669"/>
    <property type="project" value="UniProtKB-KW"/>
</dbReference>